<dbReference type="VEuPathDB" id="CryptoDB:Cvel_14578"/>
<dbReference type="Gene3D" id="3.60.40.10">
    <property type="entry name" value="PPM-type phosphatase domain"/>
    <property type="match status" value="1"/>
</dbReference>
<sequence length="515" mass="56820">MCSHLPLPLTLVEVYEHRVSAFDAASASMQGWRERQEDSLVSLASLKRGACKELGNDREAFVSGVFDGHGGGAASFSLSRDLPDVLAEELHTNDGYLTERSLKSACLEMDRRLIRDGWEKGQPMDVVGSTGVFAVLRQPADGDSRFPILVANVGDSRAFLVRDGCVVAATTPHRANTPEELTRIHKAGGWVEHGRVRGHINMTRCFGDFFYKASAHLPQLQQQLTAEPDVSEWEGFPGDLLILASDGLTDYANPDELAAMAFYEWQQTNGKRDTLGSVAVKLIQECFTRGSADNLTVSLISVRDDTVSRETVREGFAPPTFFPAMSARFLCRLRRKLSDLGVTMEEEEGQNRNLEREEEGGRIVLTAPDGQRFVCEQRSLDATLIYLRSFVRSQSDRCGWAAREMEEWDGLVALPSEISASRSPRGKLKAHCECRAVAKAAWQTDESGKLRLMCACCVCVDRLRSARGAEKVRNLVVPKGLGWNGRCFAGDREASSDDVPLWVGAQSRREGIEGA</sequence>
<dbReference type="SUPFAM" id="SSF81606">
    <property type="entry name" value="PP2C-like"/>
    <property type="match status" value="1"/>
</dbReference>
<dbReference type="PROSITE" id="PS51746">
    <property type="entry name" value="PPM_2"/>
    <property type="match status" value="1"/>
</dbReference>
<dbReference type="InterPro" id="IPR001932">
    <property type="entry name" value="PPM-type_phosphatase-like_dom"/>
</dbReference>
<evidence type="ECO:0000259" key="1">
    <source>
        <dbReference type="PROSITE" id="PS51746"/>
    </source>
</evidence>
<protein>
    <recommendedName>
        <fullName evidence="1">PPM-type phosphatase domain-containing protein</fullName>
    </recommendedName>
</protein>
<dbReference type="CDD" id="cd00143">
    <property type="entry name" value="PP2Cc"/>
    <property type="match status" value="1"/>
</dbReference>
<proteinExistence type="predicted"/>
<dbReference type="SMART" id="SM00332">
    <property type="entry name" value="PP2Cc"/>
    <property type="match status" value="1"/>
</dbReference>
<dbReference type="PANTHER" id="PTHR47992">
    <property type="entry name" value="PROTEIN PHOSPHATASE"/>
    <property type="match status" value="1"/>
</dbReference>
<accession>A0A0G4F0Z6</accession>
<feature type="domain" description="PPM-type phosphatase" evidence="1">
    <location>
        <begin position="23"/>
        <end position="302"/>
    </location>
</feature>
<dbReference type="InterPro" id="IPR036457">
    <property type="entry name" value="PPM-type-like_dom_sf"/>
</dbReference>
<evidence type="ECO:0000313" key="2">
    <source>
        <dbReference type="EMBL" id="CEM05357.1"/>
    </source>
</evidence>
<dbReference type="EMBL" id="CDMZ01000047">
    <property type="protein sequence ID" value="CEM05357.1"/>
    <property type="molecule type" value="Genomic_DNA"/>
</dbReference>
<dbReference type="AlphaFoldDB" id="A0A0G4F0Z6"/>
<organism evidence="2">
    <name type="scientific">Chromera velia CCMP2878</name>
    <dbReference type="NCBI Taxonomy" id="1169474"/>
    <lineage>
        <taxon>Eukaryota</taxon>
        <taxon>Sar</taxon>
        <taxon>Alveolata</taxon>
        <taxon>Colpodellida</taxon>
        <taxon>Chromeraceae</taxon>
        <taxon>Chromera</taxon>
    </lineage>
</organism>
<dbReference type="InterPro" id="IPR015655">
    <property type="entry name" value="PP2C"/>
</dbReference>
<reference evidence="2" key="1">
    <citation type="submission" date="2014-11" db="EMBL/GenBank/DDBJ databases">
        <authorList>
            <person name="Otto D Thomas"/>
            <person name="Naeem Raeece"/>
        </authorList>
    </citation>
    <scope>NUCLEOTIDE SEQUENCE</scope>
</reference>
<dbReference type="Pfam" id="PF00481">
    <property type="entry name" value="PP2C"/>
    <property type="match status" value="1"/>
</dbReference>
<dbReference type="GO" id="GO:0004722">
    <property type="term" value="F:protein serine/threonine phosphatase activity"/>
    <property type="evidence" value="ECO:0007669"/>
    <property type="project" value="InterPro"/>
</dbReference>
<gene>
    <name evidence="2" type="ORF">Cvel_14578</name>
</gene>
<dbReference type="PhylomeDB" id="A0A0G4F0Z6"/>
<name>A0A0G4F0Z6_9ALVE</name>